<feature type="active site" evidence="12">
    <location>
        <position position="229"/>
    </location>
</feature>
<comment type="caution">
    <text evidence="15">The sequence shown here is derived from an EMBL/GenBank/DDBJ whole genome shotgun (WGS) entry which is preliminary data.</text>
</comment>
<dbReference type="CDD" id="cd09112">
    <property type="entry name" value="PLDc_CLS_2"/>
    <property type="match status" value="1"/>
</dbReference>
<evidence type="ECO:0000256" key="9">
    <source>
        <dbReference type="ARBA" id="ARBA00023136"/>
    </source>
</evidence>
<reference evidence="15" key="2">
    <citation type="journal article" date="2021" name="PeerJ">
        <title>Extensive microbial diversity within the chicken gut microbiome revealed by metagenomics and culture.</title>
        <authorList>
            <person name="Gilroy R."/>
            <person name="Ravi A."/>
            <person name="Getino M."/>
            <person name="Pursley I."/>
            <person name="Horton D.L."/>
            <person name="Alikhan N.F."/>
            <person name="Baker D."/>
            <person name="Gharbi K."/>
            <person name="Hall N."/>
            <person name="Watson M."/>
            <person name="Adriaenssens E.M."/>
            <person name="Foster-Nyarko E."/>
            <person name="Jarju S."/>
            <person name="Secka A."/>
            <person name="Antonio M."/>
            <person name="Oren A."/>
            <person name="Chaudhuri R.R."/>
            <person name="La Ragione R."/>
            <person name="Hildebrand F."/>
            <person name="Pallen M.J."/>
        </authorList>
    </citation>
    <scope>NUCLEOTIDE SEQUENCE</scope>
    <source>
        <strain evidence="15">ChiHjej13B12-12457</strain>
    </source>
</reference>
<evidence type="ECO:0000256" key="8">
    <source>
        <dbReference type="ARBA" id="ARBA00023098"/>
    </source>
</evidence>
<dbReference type="PANTHER" id="PTHR21248:SF22">
    <property type="entry name" value="PHOSPHOLIPASE D"/>
    <property type="match status" value="1"/>
</dbReference>
<keyword evidence="5 12" id="KW-0812">Transmembrane</keyword>
<dbReference type="InterPro" id="IPR027379">
    <property type="entry name" value="CLS_N"/>
</dbReference>
<evidence type="ECO:0000256" key="12">
    <source>
        <dbReference type="HAMAP-Rule" id="MF_01916"/>
    </source>
</evidence>
<keyword evidence="10 12" id="KW-0594">Phospholipid biosynthesis</keyword>
<feature type="active site" evidence="12">
    <location>
        <position position="415"/>
    </location>
</feature>
<dbReference type="CDD" id="cd09110">
    <property type="entry name" value="PLDc_CLS_1"/>
    <property type="match status" value="1"/>
</dbReference>
<evidence type="ECO:0000256" key="7">
    <source>
        <dbReference type="ARBA" id="ARBA00022989"/>
    </source>
</evidence>
<dbReference type="EC" id="2.7.8.-" evidence="12 13"/>
<keyword evidence="11 12" id="KW-1208">Phospholipid metabolism</keyword>
<dbReference type="AlphaFoldDB" id="A0A9D1E1X4"/>
<dbReference type="HAMAP" id="MF_01916">
    <property type="entry name" value="Cardiolipin_synth_Cls"/>
    <property type="match status" value="1"/>
</dbReference>
<evidence type="ECO:0000256" key="2">
    <source>
        <dbReference type="ARBA" id="ARBA00022475"/>
    </source>
</evidence>
<evidence type="ECO:0000256" key="10">
    <source>
        <dbReference type="ARBA" id="ARBA00023209"/>
    </source>
</evidence>
<keyword evidence="9 12" id="KW-0472">Membrane</keyword>
<dbReference type="InterPro" id="IPR022924">
    <property type="entry name" value="Cardiolipin_synthase"/>
</dbReference>
<comment type="similarity">
    <text evidence="12">Belongs to the phospholipase D family. Cardiolipin synthase subfamily.</text>
</comment>
<keyword evidence="6" id="KW-0677">Repeat</keyword>
<sequence length="497" mass="57273">MTFTRLWPVFTSLLYLLNIAIAVYSSIMLISSKRDPVKTLSWVMVMMLLPYIGIILYFFFGRNFRKDKMFSRKGARDLGLRKELCKEMLEKFEDRENIPQEVRRHHKLVVQNIRSAYSLLSANDSVQIYFSGKEALSAMLEAMRGAKTHIHLQSFIIEDDRVGNAFKEVLMAKAREGVEVRMMYDGFGGRRLGKKFLGELQEAGVEILNFSPFRLFFLPPIVNYRNHRKILVVDGHIGFLGGCNIADRYFDGGEFPEWRDTHVRIEGMSVMSLQATFLLDRYFILNKNLGRRRKYYPYVDAKDKELLAAGTAGGSRYYAQIIASGPDSDWAAIMQCYFTAITKARDHICIITPYFIPSETILNAIKITALSDVTVSLMIPERSDTWLTNWGTMSYISELIDAGVKVYLFKRGFNHSKVLSIDGEYCIIGSANMDNRSLEHHFEVTSVIYDPECAKTIEDQFRKDLSRCTLVTKAKWHRRPRRNKFYESVARLVSPLL</sequence>
<dbReference type="GO" id="GO:0005886">
    <property type="term" value="C:plasma membrane"/>
    <property type="evidence" value="ECO:0007669"/>
    <property type="project" value="UniProtKB-SubCell"/>
</dbReference>
<protein>
    <recommendedName>
        <fullName evidence="12 13">Cardiolipin synthase</fullName>
        <shortName evidence="12">CL synthase</shortName>
        <ecNumber evidence="12 13">2.7.8.-</ecNumber>
    </recommendedName>
</protein>
<feature type="active site" evidence="12">
    <location>
        <position position="417"/>
    </location>
</feature>
<proteinExistence type="inferred from homology"/>
<keyword evidence="8 12" id="KW-0443">Lipid metabolism</keyword>
<evidence type="ECO:0000256" key="13">
    <source>
        <dbReference type="NCBIfam" id="TIGR04265"/>
    </source>
</evidence>
<evidence type="ECO:0000256" key="5">
    <source>
        <dbReference type="ARBA" id="ARBA00022692"/>
    </source>
</evidence>
<dbReference type="PROSITE" id="PS50035">
    <property type="entry name" value="PLD"/>
    <property type="match status" value="2"/>
</dbReference>
<evidence type="ECO:0000313" key="15">
    <source>
        <dbReference type="EMBL" id="HIR63146.1"/>
    </source>
</evidence>
<dbReference type="InterPro" id="IPR025202">
    <property type="entry name" value="PLD-like_dom"/>
</dbReference>
<dbReference type="SMART" id="SM00155">
    <property type="entry name" value="PLDc"/>
    <property type="match status" value="2"/>
</dbReference>
<evidence type="ECO:0000259" key="14">
    <source>
        <dbReference type="PROSITE" id="PS50035"/>
    </source>
</evidence>
<dbReference type="Pfam" id="PF13396">
    <property type="entry name" value="PLDc_N"/>
    <property type="match status" value="1"/>
</dbReference>
<dbReference type="Proteomes" id="UP000886744">
    <property type="component" value="Unassembled WGS sequence"/>
</dbReference>
<evidence type="ECO:0000256" key="11">
    <source>
        <dbReference type="ARBA" id="ARBA00023264"/>
    </source>
</evidence>
<feature type="transmembrane region" description="Helical" evidence="12">
    <location>
        <begin position="39"/>
        <end position="60"/>
    </location>
</feature>
<name>A0A9D1E1X4_9BACT</name>
<dbReference type="InterPro" id="IPR030874">
    <property type="entry name" value="Cardiolipin_synth_Firmi"/>
</dbReference>
<dbReference type="SUPFAM" id="SSF56024">
    <property type="entry name" value="Phospholipase D/nuclease"/>
    <property type="match status" value="2"/>
</dbReference>
<organism evidence="15 16">
    <name type="scientific">Candidatus Coprenecus avistercoris</name>
    <dbReference type="NCBI Taxonomy" id="2840730"/>
    <lineage>
        <taxon>Bacteria</taxon>
        <taxon>Pseudomonadati</taxon>
        <taxon>Bacteroidota</taxon>
        <taxon>Bacteroidia</taxon>
        <taxon>Bacteroidales</taxon>
        <taxon>Rikenellaceae</taxon>
        <taxon>Rikenellaceae incertae sedis</taxon>
        <taxon>Candidatus Coprenecus</taxon>
    </lineage>
</organism>
<dbReference type="GO" id="GO:0032049">
    <property type="term" value="P:cardiolipin biosynthetic process"/>
    <property type="evidence" value="ECO:0007669"/>
    <property type="project" value="UniProtKB-UniRule"/>
</dbReference>
<evidence type="ECO:0000256" key="4">
    <source>
        <dbReference type="ARBA" id="ARBA00022679"/>
    </source>
</evidence>
<evidence type="ECO:0000256" key="3">
    <source>
        <dbReference type="ARBA" id="ARBA00022516"/>
    </source>
</evidence>
<gene>
    <name evidence="15" type="primary">cls</name>
    <name evidence="15" type="ORF">IAC94_06470</name>
</gene>
<feature type="active site" evidence="12">
    <location>
        <position position="422"/>
    </location>
</feature>
<evidence type="ECO:0000256" key="1">
    <source>
        <dbReference type="ARBA" id="ARBA00004651"/>
    </source>
</evidence>
<keyword evidence="2 12" id="KW-1003">Cell membrane</keyword>
<dbReference type="Gene3D" id="3.30.870.10">
    <property type="entry name" value="Endonuclease Chain A"/>
    <property type="match status" value="2"/>
</dbReference>
<dbReference type="Pfam" id="PF13091">
    <property type="entry name" value="PLDc_2"/>
    <property type="match status" value="2"/>
</dbReference>
<reference evidence="15" key="1">
    <citation type="submission" date="2020-10" db="EMBL/GenBank/DDBJ databases">
        <authorList>
            <person name="Gilroy R."/>
        </authorList>
    </citation>
    <scope>NUCLEOTIDE SEQUENCE</scope>
    <source>
        <strain evidence="15">ChiHjej13B12-12457</strain>
    </source>
</reference>
<keyword evidence="7 12" id="KW-1133">Transmembrane helix</keyword>
<keyword evidence="4 12" id="KW-0808">Transferase</keyword>
<feature type="active site" evidence="12">
    <location>
        <position position="234"/>
    </location>
</feature>
<dbReference type="EMBL" id="DVHI01000078">
    <property type="protein sequence ID" value="HIR63146.1"/>
    <property type="molecule type" value="Genomic_DNA"/>
</dbReference>
<comment type="subcellular location">
    <subcellularLocation>
        <location evidence="1 12">Cell membrane</location>
        <topology evidence="1 12">Multi-pass membrane protein</topology>
    </subcellularLocation>
</comment>
<feature type="domain" description="PLD phosphodiesterase" evidence="14">
    <location>
        <begin position="410"/>
        <end position="437"/>
    </location>
</feature>
<dbReference type="InterPro" id="IPR001736">
    <property type="entry name" value="PLipase_D/transphosphatidylase"/>
</dbReference>
<feature type="active site" evidence="12">
    <location>
        <position position="227"/>
    </location>
</feature>
<feature type="transmembrane region" description="Helical" evidence="12">
    <location>
        <begin position="6"/>
        <end position="27"/>
    </location>
</feature>
<feature type="domain" description="PLD phosphodiesterase" evidence="14">
    <location>
        <begin position="222"/>
        <end position="249"/>
    </location>
</feature>
<comment type="catalytic activity">
    <reaction evidence="12">
        <text>2 a 1,2-diacyl-sn-glycero-3-phospho-(1'-sn-glycerol) = a cardiolipin + glycerol</text>
        <dbReference type="Rhea" id="RHEA:31451"/>
        <dbReference type="ChEBI" id="CHEBI:17754"/>
        <dbReference type="ChEBI" id="CHEBI:62237"/>
        <dbReference type="ChEBI" id="CHEBI:64716"/>
    </reaction>
</comment>
<dbReference type="NCBIfam" id="TIGR04265">
    <property type="entry name" value="bac_cardiolipin"/>
    <property type="match status" value="1"/>
</dbReference>
<evidence type="ECO:0000256" key="6">
    <source>
        <dbReference type="ARBA" id="ARBA00022737"/>
    </source>
</evidence>
<accession>A0A9D1E1X4</accession>
<evidence type="ECO:0000313" key="16">
    <source>
        <dbReference type="Proteomes" id="UP000886744"/>
    </source>
</evidence>
<comment type="function">
    <text evidence="12">Catalyzes the reversible phosphatidyl group transfer from one phosphatidylglycerol molecule to another to form cardiolipin (CL) (diphosphatidylglycerol) and glycerol.</text>
</comment>
<keyword evidence="3 12" id="KW-0444">Lipid biosynthesis</keyword>
<dbReference type="PANTHER" id="PTHR21248">
    <property type="entry name" value="CARDIOLIPIN SYNTHASE"/>
    <property type="match status" value="1"/>
</dbReference>
<dbReference type="GO" id="GO:0008808">
    <property type="term" value="F:cardiolipin synthase activity"/>
    <property type="evidence" value="ECO:0007669"/>
    <property type="project" value="UniProtKB-UniRule"/>
</dbReference>